<sequence length="133" mass="14740">MKQQFAHRGSEESRASERFAASRALASRSAEDRQSVNDNWGLPPAVPGSLATVLENLPLVYDTNTKNLQQATANVRGKEKDEKAPFKRGHHRRSSYDSSQIQLLYRPRFASAAHKTVFPVVRSSLAASDCASR</sequence>
<evidence type="ECO:0000313" key="4">
    <source>
        <dbReference type="WBParaSite" id="GPUH_0001423401-mRNA-1"/>
    </source>
</evidence>
<dbReference type="OrthoDB" id="5909358at2759"/>
<feature type="compositionally biased region" description="Basic and acidic residues" evidence="1">
    <location>
        <begin position="8"/>
        <end position="17"/>
    </location>
</feature>
<keyword evidence="3" id="KW-1185">Reference proteome</keyword>
<dbReference type="AlphaFoldDB" id="A0A183DZS5"/>
<feature type="region of interest" description="Disordered" evidence="1">
    <location>
        <begin position="1"/>
        <end position="42"/>
    </location>
</feature>
<feature type="compositionally biased region" description="Low complexity" evidence="1">
    <location>
        <begin position="18"/>
        <end position="28"/>
    </location>
</feature>
<feature type="region of interest" description="Disordered" evidence="1">
    <location>
        <begin position="73"/>
        <end position="99"/>
    </location>
</feature>
<dbReference type="EMBL" id="UYRT01081028">
    <property type="protein sequence ID" value="VDN23782.1"/>
    <property type="molecule type" value="Genomic_DNA"/>
</dbReference>
<protein>
    <submittedName>
        <fullName evidence="2 4">Uncharacterized protein</fullName>
    </submittedName>
</protein>
<accession>A0A183DZS5</accession>
<dbReference type="Proteomes" id="UP000271098">
    <property type="component" value="Unassembled WGS sequence"/>
</dbReference>
<evidence type="ECO:0000313" key="2">
    <source>
        <dbReference type="EMBL" id="VDN23782.1"/>
    </source>
</evidence>
<evidence type="ECO:0000256" key="1">
    <source>
        <dbReference type="SAM" id="MobiDB-lite"/>
    </source>
</evidence>
<name>A0A183DZS5_9BILA</name>
<organism evidence="4">
    <name type="scientific">Gongylonema pulchrum</name>
    <dbReference type="NCBI Taxonomy" id="637853"/>
    <lineage>
        <taxon>Eukaryota</taxon>
        <taxon>Metazoa</taxon>
        <taxon>Ecdysozoa</taxon>
        <taxon>Nematoda</taxon>
        <taxon>Chromadorea</taxon>
        <taxon>Rhabditida</taxon>
        <taxon>Spirurina</taxon>
        <taxon>Spiruromorpha</taxon>
        <taxon>Spiruroidea</taxon>
        <taxon>Gongylonematidae</taxon>
        <taxon>Gongylonema</taxon>
    </lineage>
</organism>
<feature type="compositionally biased region" description="Basic and acidic residues" evidence="1">
    <location>
        <begin position="76"/>
        <end position="85"/>
    </location>
</feature>
<proteinExistence type="predicted"/>
<reference evidence="2 3" key="2">
    <citation type="submission" date="2018-11" db="EMBL/GenBank/DDBJ databases">
        <authorList>
            <consortium name="Pathogen Informatics"/>
        </authorList>
    </citation>
    <scope>NUCLEOTIDE SEQUENCE [LARGE SCALE GENOMIC DNA]</scope>
</reference>
<evidence type="ECO:0000313" key="3">
    <source>
        <dbReference type="Proteomes" id="UP000271098"/>
    </source>
</evidence>
<gene>
    <name evidence="2" type="ORF">GPUH_LOCUS14216</name>
</gene>
<dbReference type="WBParaSite" id="GPUH_0001423401-mRNA-1">
    <property type="protein sequence ID" value="GPUH_0001423401-mRNA-1"/>
    <property type="gene ID" value="GPUH_0001423401"/>
</dbReference>
<reference evidence="4" key="1">
    <citation type="submission" date="2016-06" db="UniProtKB">
        <authorList>
            <consortium name="WormBaseParasite"/>
        </authorList>
    </citation>
    <scope>IDENTIFICATION</scope>
</reference>